<sequence>MRTALSLGLLTGALALGQGVPAALADSSSASDALPGEQRIGQLEAAFRFTEQMPTGVTVTRDNRRFVSYPRWGDGNAYTVAELKDGRAVPYPDRDFNRPNAKAPAESLISVQSVVAPGDGHLWLLDTGTLPDAGYQASGQLDHGPKLVAIDLDTNRVDRTIVLPDDAALDSTYLNDVRFDFSHGEAGVAYITDSSFTGPGAIIVVDLASGEAWRRLDGHPSTQAEPDFVPVVEGQYMTVTGDNGEQQINRVPADGIALSPDGSTLYYSALSGRHLYSVPTRLLRDRDASAREVEEAVVDHGQKGASDGLAMDNQGRLYATDYEHNAIHRLDTRTGQWQTIAHDPRLLWPDTLSIGPDGGVFVTANQLERQAQYHDGEDQRQRPFVLYRIKADAQPIDARQ</sequence>
<comment type="caution">
    <text evidence="4">The sequence shown here is derived from an EMBL/GenBank/DDBJ whole genome shotgun (WGS) entry which is preliminary data.</text>
</comment>
<name>A0A420X0Y0_9GAMM</name>
<dbReference type="GO" id="GO:0005576">
    <property type="term" value="C:extracellular region"/>
    <property type="evidence" value="ECO:0007669"/>
    <property type="project" value="UniProtKB-SubCell"/>
</dbReference>
<feature type="signal peptide" evidence="3">
    <location>
        <begin position="1"/>
        <end position="25"/>
    </location>
</feature>
<dbReference type="Gene3D" id="2.120.10.30">
    <property type="entry name" value="TolB, C-terminal domain"/>
    <property type="match status" value="1"/>
</dbReference>
<keyword evidence="2" id="KW-0964">Secreted</keyword>
<dbReference type="OrthoDB" id="9797664at2"/>
<evidence type="ECO:0000313" key="5">
    <source>
        <dbReference type="Proteomes" id="UP000281975"/>
    </source>
</evidence>
<dbReference type="SUPFAM" id="SSF63829">
    <property type="entry name" value="Calcium-dependent phosphotriesterase"/>
    <property type="match status" value="1"/>
</dbReference>
<dbReference type="Proteomes" id="UP000281975">
    <property type="component" value="Unassembled WGS sequence"/>
</dbReference>
<keyword evidence="5" id="KW-1185">Reference proteome</keyword>
<keyword evidence="3" id="KW-0732">Signal</keyword>
<protein>
    <submittedName>
        <fullName evidence="4">Sugar lactone lactonase YvrE</fullName>
    </submittedName>
</protein>
<dbReference type="InterPro" id="IPR017996">
    <property type="entry name" value="MRJP/yellow-related"/>
</dbReference>
<comment type="subcellular location">
    <subcellularLocation>
        <location evidence="1">Secreted</location>
    </subcellularLocation>
</comment>
<feature type="chain" id="PRO_5019278082" evidence="3">
    <location>
        <begin position="26"/>
        <end position="400"/>
    </location>
</feature>
<evidence type="ECO:0000313" key="4">
    <source>
        <dbReference type="EMBL" id="RKR07516.1"/>
    </source>
</evidence>
<organism evidence="4 5">
    <name type="scientific">Kushneria sinocarnis</name>
    <dbReference type="NCBI Taxonomy" id="595502"/>
    <lineage>
        <taxon>Bacteria</taxon>
        <taxon>Pseudomonadati</taxon>
        <taxon>Pseudomonadota</taxon>
        <taxon>Gammaproteobacteria</taxon>
        <taxon>Oceanospirillales</taxon>
        <taxon>Halomonadaceae</taxon>
        <taxon>Kushneria</taxon>
    </lineage>
</organism>
<gene>
    <name evidence="4" type="ORF">C7446_0328</name>
</gene>
<dbReference type="RefSeq" id="WP_121170644.1">
    <property type="nucleotide sequence ID" value="NZ_RBIN01000001.1"/>
</dbReference>
<proteinExistence type="predicted"/>
<evidence type="ECO:0000256" key="2">
    <source>
        <dbReference type="ARBA" id="ARBA00022525"/>
    </source>
</evidence>
<dbReference type="EMBL" id="RBIN01000001">
    <property type="protein sequence ID" value="RKR07516.1"/>
    <property type="molecule type" value="Genomic_DNA"/>
</dbReference>
<dbReference type="InterPro" id="IPR011042">
    <property type="entry name" value="6-blade_b-propeller_TolB-like"/>
</dbReference>
<dbReference type="Pfam" id="PF03022">
    <property type="entry name" value="MRJP"/>
    <property type="match status" value="1"/>
</dbReference>
<dbReference type="PANTHER" id="PTHR10009:SF18">
    <property type="entry name" value="PROTEIN YELLOW-LIKE PROTEIN"/>
    <property type="match status" value="1"/>
</dbReference>
<dbReference type="PANTHER" id="PTHR10009">
    <property type="entry name" value="PROTEIN YELLOW-RELATED"/>
    <property type="match status" value="1"/>
</dbReference>
<evidence type="ECO:0000256" key="1">
    <source>
        <dbReference type="ARBA" id="ARBA00004613"/>
    </source>
</evidence>
<reference evidence="4 5" key="1">
    <citation type="submission" date="2018-10" db="EMBL/GenBank/DDBJ databases">
        <title>Genomic Encyclopedia of Type Strains, Phase IV (KMG-IV): sequencing the most valuable type-strain genomes for metagenomic binning, comparative biology and taxonomic classification.</title>
        <authorList>
            <person name="Goeker M."/>
        </authorList>
    </citation>
    <scope>NUCLEOTIDE SEQUENCE [LARGE SCALE GENOMIC DNA]</scope>
    <source>
        <strain evidence="4 5">DSM 23229</strain>
    </source>
</reference>
<accession>A0A420X0Y0</accession>
<dbReference type="AlphaFoldDB" id="A0A420X0Y0"/>
<evidence type="ECO:0000256" key="3">
    <source>
        <dbReference type="SAM" id="SignalP"/>
    </source>
</evidence>